<protein>
    <recommendedName>
        <fullName evidence="4">Calmodulin</fullName>
    </recommendedName>
</protein>
<accession>A0A7R9WCK7</accession>
<dbReference type="AlphaFoldDB" id="A0A7R9WCK7"/>
<gene>
    <name evidence="3" type="ORF">TDUB1175_LOCUS17982</name>
</gene>
<organism evidence="3">
    <name type="scientific">Pseudictyota dubia</name>
    <dbReference type="NCBI Taxonomy" id="2749911"/>
    <lineage>
        <taxon>Eukaryota</taxon>
        <taxon>Sar</taxon>
        <taxon>Stramenopiles</taxon>
        <taxon>Ochrophyta</taxon>
        <taxon>Bacillariophyta</taxon>
        <taxon>Mediophyceae</taxon>
        <taxon>Biddulphiophycidae</taxon>
        <taxon>Eupodiscales</taxon>
        <taxon>Odontellaceae</taxon>
        <taxon>Pseudictyota</taxon>
    </lineage>
</organism>
<feature type="region of interest" description="Disordered" evidence="1">
    <location>
        <begin position="127"/>
        <end position="148"/>
    </location>
</feature>
<keyword evidence="2" id="KW-0732">Signal</keyword>
<reference evidence="3" key="1">
    <citation type="submission" date="2021-01" db="EMBL/GenBank/DDBJ databases">
        <authorList>
            <person name="Corre E."/>
            <person name="Pelletier E."/>
            <person name="Niang G."/>
            <person name="Scheremetjew M."/>
            <person name="Finn R."/>
            <person name="Kale V."/>
            <person name="Holt S."/>
            <person name="Cochrane G."/>
            <person name="Meng A."/>
            <person name="Brown T."/>
            <person name="Cohen L."/>
        </authorList>
    </citation>
    <scope>NUCLEOTIDE SEQUENCE</scope>
    <source>
        <strain evidence="3">CCMP147</strain>
    </source>
</reference>
<evidence type="ECO:0000313" key="3">
    <source>
        <dbReference type="EMBL" id="CAD8319566.1"/>
    </source>
</evidence>
<dbReference type="EMBL" id="HBED01035796">
    <property type="protein sequence ID" value="CAD8319566.1"/>
    <property type="molecule type" value="Transcribed_RNA"/>
</dbReference>
<evidence type="ECO:0000256" key="1">
    <source>
        <dbReference type="SAM" id="MobiDB-lite"/>
    </source>
</evidence>
<sequence>MRVVAFLLVLVSVSGFSVPQLNNFCTLNVHPRPPSTSHRKSCHIALFSAAGNSGDVEEENNDGFITKEMFMRDMLADPQVKRKKRNGRYRTMDNRDSLPFVVQVQTPDPYTSNDEIKNEARKNTKKAARKNGGGGEVRKNLVGMNAPGTKDGIASSVYSRKADGSLHRVLGEFKLDKNTNCGDLIEVGDREFEVQKARCQYKYAGGKRFVMVRKILEVKEVTRIAEENFLKRQFQKSKSEDDSFPPLE</sequence>
<feature type="chain" id="PRO_5030873564" description="Calmodulin" evidence="2">
    <location>
        <begin position="16"/>
        <end position="248"/>
    </location>
</feature>
<feature type="signal peptide" evidence="2">
    <location>
        <begin position="1"/>
        <end position="15"/>
    </location>
</feature>
<evidence type="ECO:0008006" key="4">
    <source>
        <dbReference type="Google" id="ProtNLM"/>
    </source>
</evidence>
<name>A0A7R9WCK7_9STRA</name>
<evidence type="ECO:0000256" key="2">
    <source>
        <dbReference type="SAM" id="SignalP"/>
    </source>
</evidence>
<proteinExistence type="predicted"/>